<reference evidence="2 3" key="1">
    <citation type="submission" date="2018-03" db="EMBL/GenBank/DDBJ databases">
        <authorList>
            <person name="Fogelqvist J."/>
        </authorList>
    </citation>
    <scope>NUCLEOTIDE SEQUENCE [LARGE SCALE GENOMIC DNA]</scope>
</reference>
<geneLocation type="mitochondrion" evidence="2"/>
<dbReference type="PANTHER" id="PTHR13748">
    <property type="entry name" value="COBW-RELATED"/>
    <property type="match status" value="1"/>
</dbReference>
<gene>
    <name evidence="2" type="ORF">PLBR_LOCUS2597</name>
</gene>
<feature type="domain" description="CobW/HypB/UreG nucleotide-binding" evidence="1">
    <location>
        <begin position="39"/>
        <end position="215"/>
    </location>
</feature>
<dbReference type="InterPro" id="IPR027417">
    <property type="entry name" value="P-loop_NTPase"/>
</dbReference>
<dbReference type="PANTHER" id="PTHR13748:SF62">
    <property type="entry name" value="COBW DOMAIN-CONTAINING PROTEIN"/>
    <property type="match status" value="1"/>
</dbReference>
<name>A0A3P3Y5C1_PLABS</name>
<dbReference type="SUPFAM" id="SSF52540">
    <property type="entry name" value="P-loop containing nucleoside triphosphate hydrolases"/>
    <property type="match status" value="1"/>
</dbReference>
<sequence>MPLAMHAPFVSAWPCSARRSVRPPSLPNTGMASVDAHVPVIIVTGFLGAGKTTLIRSITSQLQAANPGYKSVWLKNEFGDQAVDTALAGSSVSVKEIVNGCLCCQLVGQMADALGELVASRPAPEHIFIETSGSAYPAPLVLEVQRLQGQGCRLKISSVVCVIDCENFPGYKDTSITAKLQAKFTDLILLNKHENISEDHLDKVVDQVVGLNPDTPRLKTARGAVNAELLLDFTHREEMDRLMASDPVVSNPHHHSNEVEVLSVQRPRAEPFLENEITEFLGNLSRDTFYRVKGFVWTTEGPRLLNFAFGRWELIPLTADDRAVPPVSKLTIMGSGIRFRTGYIRDALRVADDAITLIQ</sequence>
<evidence type="ECO:0000313" key="3">
    <source>
        <dbReference type="Proteomes" id="UP000290189"/>
    </source>
</evidence>
<dbReference type="GO" id="GO:0005737">
    <property type="term" value="C:cytoplasm"/>
    <property type="evidence" value="ECO:0007669"/>
    <property type="project" value="TreeGrafter"/>
</dbReference>
<proteinExistence type="predicted"/>
<dbReference type="CDD" id="cd03112">
    <property type="entry name" value="CobW-like"/>
    <property type="match status" value="1"/>
</dbReference>
<dbReference type="InterPro" id="IPR051316">
    <property type="entry name" value="Zinc-reg_GTPase_activator"/>
</dbReference>
<dbReference type="Proteomes" id="UP000290189">
    <property type="component" value="Unassembled WGS sequence"/>
</dbReference>
<evidence type="ECO:0000259" key="1">
    <source>
        <dbReference type="Pfam" id="PF02492"/>
    </source>
</evidence>
<dbReference type="Gene3D" id="3.40.50.300">
    <property type="entry name" value="P-loop containing nucleotide triphosphate hydrolases"/>
    <property type="match status" value="1"/>
</dbReference>
<organism evidence="2 3">
    <name type="scientific">Plasmodiophora brassicae</name>
    <name type="common">Clubroot disease agent</name>
    <dbReference type="NCBI Taxonomy" id="37360"/>
    <lineage>
        <taxon>Eukaryota</taxon>
        <taxon>Sar</taxon>
        <taxon>Rhizaria</taxon>
        <taxon>Endomyxa</taxon>
        <taxon>Phytomyxea</taxon>
        <taxon>Plasmodiophorida</taxon>
        <taxon>Plasmodiophoridae</taxon>
        <taxon>Plasmodiophora</taxon>
    </lineage>
</organism>
<evidence type="ECO:0000313" key="2">
    <source>
        <dbReference type="EMBL" id="SPQ95382.1"/>
    </source>
</evidence>
<keyword evidence="2" id="KW-0496">Mitochondrion</keyword>
<protein>
    <recommendedName>
        <fullName evidence="1">CobW/HypB/UreG nucleotide-binding domain-containing protein</fullName>
    </recommendedName>
</protein>
<dbReference type="EMBL" id="OVEO01000004">
    <property type="protein sequence ID" value="SPQ95382.1"/>
    <property type="molecule type" value="Genomic_DNA"/>
</dbReference>
<dbReference type="Pfam" id="PF02492">
    <property type="entry name" value="cobW"/>
    <property type="match status" value="1"/>
</dbReference>
<accession>A0A3P3Y5C1</accession>
<dbReference type="AlphaFoldDB" id="A0A3P3Y5C1"/>
<dbReference type="InterPro" id="IPR003495">
    <property type="entry name" value="CobW/HypB/UreG_nucleotide-bd"/>
</dbReference>